<keyword evidence="3" id="KW-0812">Transmembrane</keyword>
<keyword evidence="7" id="KW-0325">Glycoprotein</keyword>
<dbReference type="GO" id="GO:0008146">
    <property type="term" value="F:sulfotransferase activity"/>
    <property type="evidence" value="ECO:0007669"/>
    <property type="project" value="InterPro"/>
</dbReference>
<evidence type="ECO:0000256" key="4">
    <source>
        <dbReference type="ARBA" id="ARBA00022989"/>
    </source>
</evidence>
<evidence type="ECO:0000256" key="3">
    <source>
        <dbReference type="ARBA" id="ARBA00022692"/>
    </source>
</evidence>
<dbReference type="Gene3D" id="3.40.50.300">
    <property type="entry name" value="P-loop containing nucleotide triphosphate hydrolases"/>
    <property type="match status" value="1"/>
</dbReference>
<dbReference type="GO" id="GO:0000139">
    <property type="term" value="C:Golgi membrane"/>
    <property type="evidence" value="ECO:0007669"/>
    <property type="project" value="UniProtKB-SubCell"/>
</dbReference>
<dbReference type="InterPro" id="IPR018011">
    <property type="entry name" value="Carb_sulfotrans_8-10"/>
</dbReference>
<comment type="subcellular location">
    <subcellularLocation>
        <location evidence="1">Golgi apparatus membrane</location>
        <topology evidence="1">Single-pass type II membrane protein</topology>
    </subcellularLocation>
</comment>
<dbReference type="Pfam" id="PF03567">
    <property type="entry name" value="Sulfotransfer_2"/>
    <property type="match status" value="1"/>
</dbReference>
<keyword evidence="6" id="KW-0472">Membrane</keyword>
<sequence>MVISDRARLLFVHVQKTGGSTIHNRLTEVLPDARQVKGVDRHGTLNQILRLEPELSTYWTFGFVRNPWARMLSWYNMVDRFRASKEGGAARLDRKNNFMRSVGETCPDFESFVMKGLDEFKRLQTPQWRYLATKTRRADFIGRQETLEDDLRAVHAKFDIEWTPLSSVNIDRSRPDYKTGAPQLGGRDTRYREHYTDEMRHRVEAVFARDVQAFGYEF</sequence>
<dbReference type="EMBL" id="CAEZYQ010000048">
    <property type="protein sequence ID" value="CAB4771084.1"/>
    <property type="molecule type" value="Genomic_DNA"/>
</dbReference>
<protein>
    <submittedName>
        <fullName evidence="8">Unannotated protein</fullName>
    </submittedName>
</protein>
<reference evidence="8" key="1">
    <citation type="submission" date="2020-05" db="EMBL/GenBank/DDBJ databases">
        <authorList>
            <person name="Chiriac C."/>
            <person name="Salcher M."/>
            <person name="Ghai R."/>
            <person name="Kavagutti S V."/>
        </authorList>
    </citation>
    <scope>NUCLEOTIDE SEQUENCE</scope>
</reference>
<dbReference type="AlphaFoldDB" id="A0A6J6VHI5"/>
<dbReference type="PANTHER" id="PTHR12137">
    <property type="entry name" value="CARBOHYDRATE SULFOTRANSFERASE"/>
    <property type="match status" value="1"/>
</dbReference>
<organism evidence="8">
    <name type="scientific">freshwater metagenome</name>
    <dbReference type="NCBI Taxonomy" id="449393"/>
    <lineage>
        <taxon>unclassified sequences</taxon>
        <taxon>metagenomes</taxon>
        <taxon>ecological metagenomes</taxon>
    </lineage>
</organism>
<evidence type="ECO:0000256" key="1">
    <source>
        <dbReference type="ARBA" id="ARBA00004323"/>
    </source>
</evidence>
<dbReference type="SUPFAM" id="SSF52540">
    <property type="entry name" value="P-loop containing nucleoside triphosphate hydrolases"/>
    <property type="match status" value="1"/>
</dbReference>
<accession>A0A6J6VHI5</accession>
<evidence type="ECO:0000256" key="2">
    <source>
        <dbReference type="ARBA" id="ARBA00022679"/>
    </source>
</evidence>
<evidence type="ECO:0000256" key="6">
    <source>
        <dbReference type="ARBA" id="ARBA00023136"/>
    </source>
</evidence>
<evidence type="ECO:0000256" key="7">
    <source>
        <dbReference type="ARBA" id="ARBA00023180"/>
    </source>
</evidence>
<keyword evidence="2" id="KW-0808">Transferase</keyword>
<dbReference type="InterPro" id="IPR027417">
    <property type="entry name" value="P-loop_NTPase"/>
</dbReference>
<proteinExistence type="predicted"/>
<name>A0A6J6VHI5_9ZZZZ</name>
<evidence type="ECO:0000313" key="8">
    <source>
        <dbReference type="EMBL" id="CAB4771084.1"/>
    </source>
</evidence>
<dbReference type="PANTHER" id="PTHR12137:SF54">
    <property type="entry name" value="CARBOHYDRATE SULFOTRANSFERASE"/>
    <property type="match status" value="1"/>
</dbReference>
<gene>
    <name evidence="8" type="ORF">UFOPK2761_03394</name>
</gene>
<keyword evidence="5" id="KW-0333">Golgi apparatus</keyword>
<dbReference type="GO" id="GO:0016051">
    <property type="term" value="P:carbohydrate biosynthetic process"/>
    <property type="evidence" value="ECO:0007669"/>
    <property type="project" value="InterPro"/>
</dbReference>
<dbReference type="InterPro" id="IPR005331">
    <property type="entry name" value="Sulfotransferase"/>
</dbReference>
<keyword evidence="4" id="KW-1133">Transmembrane helix</keyword>
<evidence type="ECO:0000256" key="5">
    <source>
        <dbReference type="ARBA" id="ARBA00023034"/>
    </source>
</evidence>